<feature type="transmembrane region" description="Helical" evidence="2">
    <location>
        <begin position="218"/>
        <end position="240"/>
    </location>
</feature>
<dbReference type="InterPro" id="IPR002656">
    <property type="entry name" value="Acyl_transf_3_dom"/>
</dbReference>
<dbReference type="SUPFAM" id="SSF53335">
    <property type="entry name" value="S-adenosyl-L-methionine-dependent methyltransferases"/>
    <property type="match status" value="1"/>
</dbReference>
<dbReference type="GO" id="GO:0016747">
    <property type="term" value="F:acyltransferase activity, transferring groups other than amino-acyl groups"/>
    <property type="evidence" value="ECO:0007669"/>
    <property type="project" value="InterPro"/>
</dbReference>
<dbReference type="PANTHER" id="PTHR23028:SF53">
    <property type="entry name" value="ACYL_TRANSF_3 DOMAIN-CONTAINING PROTEIN"/>
    <property type="match status" value="1"/>
</dbReference>
<proteinExistence type="predicted"/>
<evidence type="ECO:0000256" key="2">
    <source>
        <dbReference type="SAM" id="Phobius"/>
    </source>
</evidence>
<feature type="domain" description="Acyltransferase 3" evidence="3">
    <location>
        <begin position="210"/>
        <end position="548"/>
    </location>
</feature>
<keyword evidence="2" id="KW-1133">Transmembrane helix</keyword>
<feature type="transmembrane region" description="Helical" evidence="2">
    <location>
        <begin position="411"/>
        <end position="431"/>
    </location>
</feature>
<feature type="transmembrane region" description="Helical" evidence="2">
    <location>
        <begin position="464"/>
        <end position="482"/>
    </location>
</feature>
<dbReference type="GO" id="GO:0016020">
    <property type="term" value="C:membrane"/>
    <property type="evidence" value="ECO:0007669"/>
    <property type="project" value="TreeGrafter"/>
</dbReference>
<evidence type="ECO:0000259" key="4">
    <source>
        <dbReference type="Pfam" id="PF08241"/>
    </source>
</evidence>
<feature type="transmembrane region" description="Helical" evidence="2">
    <location>
        <begin position="284"/>
        <end position="306"/>
    </location>
</feature>
<evidence type="ECO:0000313" key="5">
    <source>
        <dbReference type="EMBL" id="KZV15016.1"/>
    </source>
</evidence>
<evidence type="ECO:0008006" key="7">
    <source>
        <dbReference type="Google" id="ProtNLM"/>
    </source>
</evidence>
<dbReference type="Pfam" id="PF01757">
    <property type="entry name" value="Acyl_transf_3"/>
    <property type="match status" value="1"/>
</dbReference>
<keyword evidence="2" id="KW-0812">Transmembrane</keyword>
<dbReference type="CDD" id="cd02440">
    <property type="entry name" value="AdoMet_MTases"/>
    <property type="match status" value="1"/>
</dbReference>
<name>A0A2Z7A0J8_9LAMI</name>
<dbReference type="AlphaFoldDB" id="A0A2Z7A0J8"/>
<organism evidence="5 6">
    <name type="scientific">Dorcoceras hygrometricum</name>
    <dbReference type="NCBI Taxonomy" id="472368"/>
    <lineage>
        <taxon>Eukaryota</taxon>
        <taxon>Viridiplantae</taxon>
        <taxon>Streptophyta</taxon>
        <taxon>Embryophyta</taxon>
        <taxon>Tracheophyta</taxon>
        <taxon>Spermatophyta</taxon>
        <taxon>Magnoliopsida</taxon>
        <taxon>eudicotyledons</taxon>
        <taxon>Gunneridae</taxon>
        <taxon>Pentapetalae</taxon>
        <taxon>asterids</taxon>
        <taxon>lamiids</taxon>
        <taxon>Lamiales</taxon>
        <taxon>Gesneriaceae</taxon>
        <taxon>Didymocarpoideae</taxon>
        <taxon>Trichosporeae</taxon>
        <taxon>Loxocarpinae</taxon>
        <taxon>Dorcoceras</taxon>
    </lineage>
</organism>
<feature type="compositionally biased region" description="Low complexity" evidence="1">
    <location>
        <begin position="617"/>
        <end position="633"/>
    </location>
</feature>
<evidence type="ECO:0000256" key="1">
    <source>
        <dbReference type="SAM" id="MobiDB-lite"/>
    </source>
</evidence>
<dbReference type="Proteomes" id="UP000250235">
    <property type="component" value="Unassembled WGS sequence"/>
</dbReference>
<dbReference type="InterPro" id="IPR009659">
    <property type="entry name" value="DUF1249"/>
</dbReference>
<feature type="transmembrane region" description="Helical" evidence="2">
    <location>
        <begin position="530"/>
        <end position="555"/>
    </location>
</feature>
<evidence type="ECO:0000313" key="6">
    <source>
        <dbReference type="Proteomes" id="UP000250235"/>
    </source>
</evidence>
<reference evidence="5 6" key="1">
    <citation type="journal article" date="2015" name="Proc. Natl. Acad. Sci. U.S.A.">
        <title>The resurrection genome of Boea hygrometrica: A blueprint for survival of dehydration.</title>
        <authorList>
            <person name="Xiao L."/>
            <person name="Yang G."/>
            <person name="Zhang L."/>
            <person name="Yang X."/>
            <person name="Zhao S."/>
            <person name="Ji Z."/>
            <person name="Zhou Q."/>
            <person name="Hu M."/>
            <person name="Wang Y."/>
            <person name="Chen M."/>
            <person name="Xu Y."/>
            <person name="Jin H."/>
            <person name="Xiao X."/>
            <person name="Hu G."/>
            <person name="Bao F."/>
            <person name="Hu Y."/>
            <person name="Wan P."/>
            <person name="Li L."/>
            <person name="Deng X."/>
            <person name="Kuang T."/>
            <person name="Xiang C."/>
            <person name="Zhu J.K."/>
            <person name="Oliver M.J."/>
            <person name="He Y."/>
        </authorList>
    </citation>
    <scope>NUCLEOTIDE SEQUENCE [LARGE SCALE GENOMIC DNA]</scope>
    <source>
        <strain evidence="6">cv. XS01</strain>
    </source>
</reference>
<keyword evidence="6" id="KW-1185">Reference proteome</keyword>
<dbReference type="Pfam" id="PF06853">
    <property type="entry name" value="DUF1249"/>
    <property type="match status" value="1"/>
</dbReference>
<dbReference type="OrthoDB" id="514735at2759"/>
<dbReference type="GO" id="GO:0008757">
    <property type="term" value="F:S-adenosylmethionine-dependent methyltransferase activity"/>
    <property type="evidence" value="ECO:0007669"/>
    <property type="project" value="InterPro"/>
</dbReference>
<dbReference type="Gene3D" id="3.40.50.150">
    <property type="entry name" value="Vaccinia Virus protein VP39"/>
    <property type="match status" value="1"/>
</dbReference>
<dbReference type="PANTHER" id="PTHR23028">
    <property type="entry name" value="ACETYLTRANSFERASE"/>
    <property type="match status" value="1"/>
</dbReference>
<dbReference type="GO" id="GO:0009820">
    <property type="term" value="P:alkaloid metabolic process"/>
    <property type="evidence" value="ECO:0007669"/>
    <property type="project" value="UniProtKB-KW"/>
</dbReference>
<protein>
    <recommendedName>
        <fullName evidence="7">Acyltransferase 3 domain-containing protein</fullName>
    </recommendedName>
</protein>
<feature type="transmembrane region" description="Helical" evidence="2">
    <location>
        <begin position="437"/>
        <end position="457"/>
    </location>
</feature>
<feature type="transmembrane region" description="Helical" evidence="2">
    <location>
        <begin position="502"/>
        <end position="523"/>
    </location>
</feature>
<accession>A0A2Z7A0J8</accession>
<dbReference type="Pfam" id="PF08241">
    <property type="entry name" value="Methyltransf_11"/>
    <property type="match status" value="1"/>
</dbReference>
<keyword evidence="2" id="KW-0472">Membrane</keyword>
<dbReference type="InterPro" id="IPR029063">
    <property type="entry name" value="SAM-dependent_MTases_sf"/>
</dbReference>
<dbReference type="InterPro" id="IPR013216">
    <property type="entry name" value="Methyltransf_11"/>
</dbReference>
<feature type="transmembrane region" description="Helical" evidence="2">
    <location>
        <begin position="381"/>
        <end position="399"/>
    </location>
</feature>
<evidence type="ECO:0000259" key="3">
    <source>
        <dbReference type="Pfam" id="PF01757"/>
    </source>
</evidence>
<dbReference type="InterPro" id="IPR050879">
    <property type="entry name" value="Acyltransferase_3"/>
</dbReference>
<feature type="transmembrane region" description="Helical" evidence="2">
    <location>
        <begin position="246"/>
        <end position="263"/>
    </location>
</feature>
<gene>
    <name evidence="5" type="ORF">F511_08074</name>
</gene>
<sequence>MAPMLQRERGRRALCIGVADDDAMPPLPGMTWTRLWLAQDGYRGDLRGSADEPLPFIDEAFDLVWLQHALEPAPQVAALLAEACRVLTAGGVLAVTAVYPLGGWAPWFRWRARGQRQALQWPWRLRQQLRREGLEIENLCRLGAPWPGSALPVGSDSRWGGGYLLLARKQRRKAIPLKLRPLPARAPVNARLSPDRRRVGKGNAMKERFYCLDGLRGIAALWVMVGHTMMLTGFALPIIINPDLGVDLFILLSGFLMVYQYQLRAAHEDWRKPRVWQAFWLRRFFRISPLYYAVLIVGLGFGSVIYHDRTIIDHFVGNPPQRPERYLDSSLANFALHFSYLFGLLPSYAFKTPLPDWSLGLEMQFYLAFPFLLLIVRRVGWLLFAVAVAVCGLAVNHLLTARAIFFPMPSFLPLKLHMFAAGMLIAGALSSTRKGRLAHLVMVLLLAMVPVGGIADLMHTSVRVALVLIFFALVNFQSIDIVGRSSRLLGSKPFFWLGELSYSAYLLHLLILHPISAAFIGHFGDKISKVAIFGGTLAVVATVTYSLALITYSLIEKPGQCRQLPADRRGPGKAGTSAALAPVPRPPVRPHHRTRAAGADPRAASRGQPLRHDQAMPLGAGAGRPADAPGRHPVPQHHACVDRGDREQDLRPLRHRAHHVLKPGVTSVPMSAVLDDRHSLLPGRFEFLMGLYAENYHRLTRLFAPQQLTPGQYVSDVDDGLNVHLAVQERHPYTLELELTYGFVDAHTGHRAPSAQLRMYTDAHVAEALHCHPGRHLWQVLGPFAPAHTVFQHRLQMNGFLARWLEYLAEQGHSVGTLEPFVQRESDRT</sequence>
<dbReference type="EMBL" id="KV020134">
    <property type="protein sequence ID" value="KZV15016.1"/>
    <property type="molecule type" value="Genomic_DNA"/>
</dbReference>
<dbReference type="GO" id="GO:0000271">
    <property type="term" value="P:polysaccharide biosynthetic process"/>
    <property type="evidence" value="ECO:0007669"/>
    <property type="project" value="TreeGrafter"/>
</dbReference>
<feature type="domain" description="Methyltransferase type 11" evidence="4">
    <location>
        <begin position="47"/>
        <end position="94"/>
    </location>
</feature>
<feature type="region of interest" description="Disordered" evidence="1">
    <location>
        <begin position="563"/>
        <end position="639"/>
    </location>
</feature>